<feature type="compositionally biased region" description="Low complexity" evidence="1">
    <location>
        <begin position="27"/>
        <end position="39"/>
    </location>
</feature>
<feature type="chain" id="PRO_5047381186" evidence="2">
    <location>
        <begin position="24"/>
        <end position="662"/>
    </location>
</feature>
<comment type="caution">
    <text evidence="3">The sequence shown here is derived from an EMBL/GenBank/DDBJ whole genome shotgun (WGS) entry which is preliminary data.</text>
</comment>
<evidence type="ECO:0000256" key="2">
    <source>
        <dbReference type="SAM" id="SignalP"/>
    </source>
</evidence>
<protein>
    <submittedName>
        <fullName evidence="3">Uncharacterized protein</fullName>
    </submittedName>
</protein>
<proteinExistence type="predicted"/>
<reference evidence="4" key="1">
    <citation type="journal article" date="2019" name="Int. J. Syst. Evol. Microbiol.">
        <title>The Global Catalogue of Microorganisms (GCM) 10K type strain sequencing project: providing services to taxonomists for standard genome sequencing and annotation.</title>
        <authorList>
            <consortium name="The Broad Institute Genomics Platform"/>
            <consortium name="The Broad Institute Genome Sequencing Center for Infectious Disease"/>
            <person name="Wu L."/>
            <person name="Ma J."/>
        </authorList>
    </citation>
    <scope>NUCLEOTIDE SEQUENCE [LARGE SCALE GENOMIC DNA]</scope>
    <source>
        <strain evidence="4">KCTC 22245</strain>
    </source>
</reference>
<dbReference type="RefSeq" id="WP_189570968.1">
    <property type="nucleotide sequence ID" value="NZ_BMXU01000001.1"/>
</dbReference>
<gene>
    <name evidence="3" type="ORF">ACFONP_07565</name>
</gene>
<feature type="region of interest" description="Disordered" evidence="1">
    <location>
        <begin position="27"/>
        <end position="57"/>
    </location>
</feature>
<evidence type="ECO:0000256" key="1">
    <source>
        <dbReference type="SAM" id="MobiDB-lite"/>
    </source>
</evidence>
<dbReference type="SUPFAM" id="SSF56935">
    <property type="entry name" value="Porins"/>
    <property type="match status" value="1"/>
</dbReference>
<evidence type="ECO:0000313" key="4">
    <source>
        <dbReference type="Proteomes" id="UP001595607"/>
    </source>
</evidence>
<organism evidence="3 4">
    <name type="scientific">Parvularcula lutaonensis</name>
    <dbReference type="NCBI Taxonomy" id="491923"/>
    <lineage>
        <taxon>Bacteria</taxon>
        <taxon>Pseudomonadati</taxon>
        <taxon>Pseudomonadota</taxon>
        <taxon>Alphaproteobacteria</taxon>
        <taxon>Parvularculales</taxon>
        <taxon>Parvularculaceae</taxon>
        <taxon>Parvularcula</taxon>
    </lineage>
</organism>
<dbReference type="Proteomes" id="UP001595607">
    <property type="component" value="Unassembled WGS sequence"/>
</dbReference>
<accession>A0ABV7MC36</accession>
<name>A0ABV7MC36_9PROT</name>
<dbReference type="EMBL" id="JBHRVA010000002">
    <property type="protein sequence ID" value="MFC3302588.1"/>
    <property type="molecule type" value="Genomic_DNA"/>
</dbReference>
<sequence length="662" mass="71021">MTSSRRLLLSAALPALLVGTAQAQLQQGQNQPGQTGGVQAPTVQPSKGTPAVSGGRQGRSLINSWSLDLSLNYTDNFARIQEGDYERRFLLDGQAFASTLEDVTLPDGTTVQAVVPVSDTVPLEKIGKLFASASMSGASVMSRPGMRGLLRGTVRVGHYFDGTTFAEEVEDDIQGNLPAILDQVPQGVTIEPVVGGRGAFRETFVDPNISGIAQVDIVDKLLFIEGGGFVTEQQRGNGGFLTQQQAGQNFGEIIVGGFFISPGSRIDLPSQQAVELRLRNSSVVVIDEVDDPNFGGTVPQLGDSVSNEARIAYSSGSLLPKLGFSTEVFARRFEEEGTDTRPEQTLDQLSGSVAVNYDVNPRFSLLGVVGYDDAEIASTPAPLVDPLDPTAPPTPQPETTSDISGAFYTAGFSLRSSKGSSISLSVGERFNGTQINGDLRWIITPRMRASVGVNRRLSSGLQELQEQQVRLNNVGINFIEQLRSQNIAFSDRDVQSLVNVGFGNAAQISQGDLTIRPITNVNANLSGNAGRTSWAINSFVIIPEKFDPNPDDGIEPGAPSKRISVGAQVSRNLNRRLRVGVQARSLHLIADEDSTNPFDRDASEFLFGVTAGYAINRRWAVTAGYSHLRRDVDETGGPLSLFGGTPFDFQENVVRVGTRLTF</sequence>
<feature type="region of interest" description="Disordered" evidence="1">
    <location>
        <begin position="380"/>
        <end position="401"/>
    </location>
</feature>
<evidence type="ECO:0000313" key="3">
    <source>
        <dbReference type="EMBL" id="MFC3302588.1"/>
    </source>
</evidence>
<keyword evidence="2" id="KW-0732">Signal</keyword>
<keyword evidence="4" id="KW-1185">Reference proteome</keyword>
<feature type="signal peptide" evidence="2">
    <location>
        <begin position="1"/>
        <end position="23"/>
    </location>
</feature>